<sequence length="357" mass="40561">METRERSELQLLRISRGAHELAHMIDSWSQTPTRGDESVHIANKLLRGSLELQDSLQILSKLQKDSCRMSDKNMKQRVKEEDAGDKIFKGRRSKSNKIWLQKAGVTVDGCSTNSMEVMKKVIRDRLCMQSLLPLKSDDKNVLFIKTSVSSQAKKMEVPSLIAKLVKFSPRSGEDFNSVTEMRSKREKITLAELILKDKSFGHDYFPSNTSELKRNVKPNSGQIQELNAGISESQQQQQQQQQEKKVIMESKMIQENKFGELKEVKTIVAPADTVFLRSMESDKPKIAANISLQTDKSLKQNKESYSPKSKAVNSNCSLNREKTSREKPVRRFKMAAKVNIIPLSFHSFQEEGVPSLV</sequence>
<keyword evidence="2" id="KW-1185">Reference proteome</keyword>
<evidence type="ECO:0000313" key="2">
    <source>
        <dbReference type="Proteomes" id="UP001418222"/>
    </source>
</evidence>
<dbReference type="AlphaFoldDB" id="A0AAP0BH61"/>
<reference evidence="1 2" key="1">
    <citation type="journal article" date="2022" name="Nat. Plants">
        <title>Genomes of leafy and leafless Platanthera orchids illuminate the evolution of mycoheterotrophy.</title>
        <authorList>
            <person name="Li M.H."/>
            <person name="Liu K.W."/>
            <person name="Li Z."/>
            <person name="Lu H.C."/>
            <person name="Ye Q.L."/>
            <person name="Zhang D."/>
            <person name="Wang J.Y."/>
            <person name="Li Y.F."/>
            <person name="Zhong Z.M."/>
            <person name="Liu X."/>
            <person name="Yu X."/>
            <person name="Liu D.K."/>
            <person name="Tu X.D."/>
            <person name="Liu B."/>
            <person name="Hao Y."/>
            <person name="Liao X.Y."/>
            <person name="Jiang Y.T."/>
            <person name="Sun W.H."/>
            <person name="Chen J."/>
            <person name="Chen Y.Q."/>
            <person name="Ai Y."/>
            <person name="Zhai J.W."/>
            <person name="Wu S.S."/>
            <person name="Zhou Z."/>
            <person name="Hsiao Y.Y."/>
            <person name="Wu W.L."/>
            <person name="Chen Y.Y."/>
            <person name="Lin Y.F."/>
            <person name="Hsu J.L."/>
            <person name="Li C.Y."/>
            <person name="Wang Z.W."/>
            <person name="Zhao X."/>
            <person name="Zhong W.Y."/>
            <person name="Ma X.K."/>
            <person name="Ma L."/>
            <person name="Huang J."/>
            <person name="Chen G.Z."/>
            <person name="Huang M.Z."/>
            <person name="Huang L."/>
            <person name="Peng D.H."/>
            <person name="Luo Y.B."/>
            <person name="Zou S.Q."/>
            <person name="Chen S.P."/>
            <person name="Lan S."/>
            <person name="Tsai W.C."/>
            <person name="Van de Peer Y."/>
            <person name="Liu Z.J."/>
        </authorList>
    </citation>
    <scope>NUCLEOTIDE SEQUENCE [LARGE SCALE GENOMIC DNA]</scope>
    <source>
        <strain evidence="1">Lor287</strain>
    </source>
</reference>
<dbReference type="PANTHER" id="PTHR34282">
    <property type="entry name" value="OS01G0228800 PROTEIN-RELATED"/>
    <property type="match status" value="1"/>
</dbReference>
<comment type="caution">
    <text evidence="1">The sequence shown here is derived from an EMBL/GenBank/DDBJ whole genome shotgun (WGS) entry which is preliminary data.</text>
</comment>
<dbReference type="PANTHER" id="PTHR34282:SF2">
    <property type="entry name" value="DUF3741 DOMAIN-CONTAINING PROTEIN"/>
    <property type="match status" value="1"/>
</dbReference>
<accession>A0AAP0BH61</accession>
<dbReference type="Proteomes" id="UP001418222">
    <property type="component" value="Unassembled WGS sequence"/>
</dbReference>
<protein>
    <submittedName>
        <fullName evidence="1">Uncharacterized protein</fullName>
    </submittedName>
</protein>
<proteinExistence type="predicted"/>
<evidence type="ECO:0000313" key="1">
    <source>
        <dbReference type="EMBL" id="KAK8938524.1"/>
    </source>
</evidence>
<dbReference type="EMBL" id="JBBWWQ010000009">
    <property type="protein sequence ID" value="KAK8938524.1"/>
    <property type="molecule type" value="Genomic_DNA"/>
</dbReference>
<gene>
    <name evidence="1" type="ORF">KSP39_PZI011072</name>
</gene>
<organism evidence="1 2">
    <name type="scientific">Platanthera zijinensis</name>
    <dbReference type="NCBI Taxonomy" id="2320716"/>
    <lineage>
        <taxon>Eukaryota</taxon>
        <taxon>Viridiplantae</taxon>
        <taxon>Streptophyta</taxon>
        <taxon>Embryophyta</taxon>
        <taxon>Tracheophyta</taxon>
        <taxon>Spermatophyta</taxon>
        <taxon>Magnoliopsida</taxon>
        <taxon>Liliopsida</taxon>
        <taxon>Asparagales</taxon>
        <taxon>Orchidaceae</taxon>
        <taxon>Orchidoideae</taxon>
        <taxon>Orchideae</taxon>
        <taxon>Orchidinae</taxon>
        <taxon>Platanthera</taxon>
    </lineage>
</organism>
<name>A0AAP0BH61_9ASPA</name>